<dbReference type="Proteomes" id="UP000198736">
    <property type="component" value="Unassembled WGS sequence"/>
</dbReference>
<keyword evidence="3" id="KW-0540">Nuclease</keyword>
<evidence type="ECO:0000256" key="2">
    <source>
        <dbReference type="ARBA" id="ARBA00022649"/>
    </source>
</evidence>
<keyword evidence="1" id="KW-0597">Phosphoprotein</keyword>
<keyword evidence="5" id="KW-0378">Hydrolase</keyword>
<dbReference type="GO" id="GO:0004540">
    <property type="term" value="F:RNA nuclease activity"/>
    <property type="evidence" value="ECO:0007669"/>
    <property type="project" value="InterPro"/>
</dbReference>
<sequence>MKDVSAYLRHIAEAIKKVEKYTKGGHAKFVEDTMIQDSVIRNLEIIGEAARNLPAELRKAYPKVPWRSIMGMRNVLIHEYFGVDLDIVWKVVTQRLPILKEQVGAMLIKSNRPKKKG</sequence>
<evidence type="ECO:0000256" key="1">
    <source>
        <dbReference type="ARBA" id="ARBA00022553"/>
    </source>
</evidence>
<evidence type="ECO:0000256" key="6">
    <source>
        <dbReference type="ARBA" id="ARBA00024207"/>
    </source>
</evidence>
<dbReference type="PANTHER" id="PTHR34139">
    <property type="entry name" value="UPF0331 PROTEIN MJ0127"/>
    <property type="match status" value="1"/>
</dbReference>
<dbReference type="Gene3D" id="1.20.120.580">
    <property type="entry name" value="bsu32300-like"/>
    <property type="match status" value="1"/>
</dbReference>
<evidence type="ECO:0000256" key="5">
    <source>
        <dbReference type="ARBA" id="ARBA00022801"/>
    </source>
</evidence>
<dbReference type="AlphaFoldDB" id="A0A0S4L715"/>
<evidence type="ECO:0008006" key="9">
    <source>
        <dbReference type="Google" id="ProtNLM"/>
    </source>
</evidence>
<dbReference type="GO" id="GO:0110001">
    <property type="term" value="C:toxin-antitoxin complex"/>
    <property type="evidence" value="ECO:0007669"/>
    <property type="project" value="InterPro"/>
</dbReference>
<dbReference type="PANTHER" id="PTHR34139:SF1">
    <property type="entry name" value="RNASE MJ1380-RELATED"/>
    <property type="match status" value="1"/>
</dbReference>
<dbReference type="InterPro" id="IPR037038">
    <property type="entry name" value="HepT-like_sf"/>
</dbReference>
<gene>
    <name evidence="7" type="ORF">COMA2_100105</name>
</gene>
<keyword evidence="8" id="KW-1185">Reference proteome</keyword>
<proteinExistence type="inferred from homology"/>
<dbReference type="InterPro" id="IPR051813">
    <property type="entry name" value="HepT_RNase_toxin"/>
</dbReference>
<dbReference type="GO" id="GO:0016787">
    <property type="term" value="F:hydrolase activity"/>
    <property type="evidence" value="ECO:0007669"/>
    <property type="project" value="UniProtKB-KW"/>
</dbReference>
<protein>
    <recommendedName>
        <fullName evidence="9">Nucleotidyltransferase</fullName>
    </recommendedName>
</protein>
<evidence type="ECO:0000313" key="8">
    <source>
        <dbReference type="Proteomes" id="UP000198736"/>
    </source>
</evidence>
<dbReference type="STRING" id="1742973.COMA2_100105"/>
<evidence type="ECO:0000313" key="7">
    <source>
        <dbReference type="EMBL" id="CUS32413.1"/>
    </source>
</evidence>
<keyword evidence="2" id="KW-1277">Toxin-antitoxin system</keyword>
<comment type="similarity">
    <text evidence="6">Belongs to the HepT RNase toxin family.</text>
</comment>
<dbReference type="Pfam" id="PF01934">
    <property type="entry name" value="HepT-like"/>
    <property type="match status" value="1"/>
</dbReference>
<evidence type="ECO:0000256" key="3">
    <source>
        <dbReference type="ARBA" id="ARBA00022722"/>
    </source>
</evidence>
<reference evidence="8" key="1">
    <citation type="submission" date="2015-10" db="EMBL/GenBank/DDBJ databases">
        <authorList>
            <person name="Luecker S."/>
            <person name="Luecker S."/>
        </authorList>
    </citation>
    <scope>NUCLEOTIDE SEQUENCE [LARGE SCALE GENOMIC DNA]</scope>
</reference>
<organism evidence="7 8">
    <name type="scientific">Candidatus Nitrospira nitrificans</name>
    <dbReference type="NCBI Taxonomy" id="1742973"/>
    <lineage>
        <taxon>Bacteria</taxon>
        <taxon>Pseudomonadati</taxon>
        <taxon>Nitrospirota</taxon>
        <taxon>Nitrospiria</taxon>
        <taxon>Nitrospirales</taxon>
        <taxon>Nitrospiraceae</taxon>
        <taxon>Nitrospira</taxon>
    </lineage>
</organism>
<accession>A0A0S4L715</accession>
<dbReference type="OrthoDB" id="4829434at2"/>
<name>A0A0S4L715_9BACT</name>
<dbReference type="RefSeq" id="WP_090894376.1">
    <property type="nucleotide sequence ID" value="NZ_CZPZ01000002.1"/>
</dbReference>
<evidence type="ECO:0000256" key="4">
    <source>
        <dbReference type="ARBA" id="ARBA00022741"/>
    </source>
</evidence>
<dbReference type="EMBL" id="CZPZ01000002">
    <property type="protein sequence ID" value="CUS32413.1"/>
    <property type="molecule type" value="Genomic_DNA"/>
</dbReference>
<dbReference type="InterPro" id="IPR008201">
    <property type="entry name" value="HepT-like"/>
</dbReference>
<keyword evidence="4" id="KW-0547">Nucleotide-binding</keyword>
<dbReference type="GO" id="GO:0000166">
    <property type="term" value="F:nucleotide binding"/>
    <property type="evidence" value="ECO:0007669"/>
    <property type="project" value="UniProtKB-KW"/>
</dbReference>